<accession>A0A174VKW8</accession>
<keyword evidence="1" id="KW-1133">Transmembrane helix</keyword>
<dbReference type="Proteomes" id="UP000092714">
    <property type="component" value="Unassembled WGS sequence"/>
</dbReference>
<protein>
    <submittedName>
        <fullName evidence="2">Uncharacterized protein</fullName>
    </submittedName>
</protein>
<dbReference type="AlphaFoldDB" id="A0A174VKW8"/>
<feature type="transmembrane region" description="Helical" evidence="1">
    <location>
        <begin position="105"/>
        <end position="126"/>
    </location>
</feature>
<sequence>MKDNFVNIVQTQLDKDEIILKNFYSPNIEMVQEGIEAGALSGATLIGTKDYSFRYNIIITNIRVFIADITPSFEVHSYKVYNKTEFRDVNLTTYKDNRKVSFLNFYYIGGLLPIVLVIGAILNNIFNNGGSGTSVLFILILSYGLPIIICYLCIRLFKSLLTTKQVAEIILSNNKVIKIILDKKSTLNLLKA</sequence>
<dbReference type="EMBL" id="MAPZ01000014">
    <property type="protein sequence ID" value="OBY11496.1"/>
    <property type="molecule type" value="Genomic_DNA"/>
</dbReference>
<evidence type="ECO:0000313" key="3">
    <source>
        <dbReference type="Proteomes" id="UP000092714"/>
    </source>
</evidence>
<organism evidence="2 3">
    <name type="scientific">Clostridium paraputrificum</name>
    <dbReference type="NCBI Taxonomy" id="29363"/>
    <lineage>
        <taxon>Bacteria</taxon>
        <taxon>Bacillati</taxon>
        <taxon>Bacillota</taxon>
        <taxon>Clostridia</taxon>
        <taxon>Eubacteriales</taxon>
        <taxon>Clostridiaceae</taxon>
        <taxon>Clostridium</taxon>
    </lineage>
</organism>
<evidence type="ECO:0000256" key="1">
    <source>
        <dbReference type="SAM" id="Phobius"/>
    </source>
</evidence>
<comment type="caution">
    <text evidence="2">The sequence shown here is derived from an EMBL/GenBank/DDBJ whole genome shotgun (WGS) entry which is preliminary data.</text>
</comment>
<gene>
    <name evidence="2" type="ORF">CP373A1_05970</name>
</gene>
<dbReference type="RefSeq" id="WP_055184464.1">
    <property type="nucleotide sequence ID" value="NZ_CAXSZC010000010.1"/>
</dbReference>
<reference evidence="2 3" key="1">
    <citation type="submission" date="2016-06" db="EMBL/GenBank/DDBJ databases">
        <authorList>
            <person name="Kjaerup R.B."/>
            <person name="Dalgaard T.S."/>
            <person name="Juul-Madsen H.R."/>
        </authorList>
    </citation>
    <scope>NUCLEOTIDE SEQUENCE [LARGE SCALE GENOMIC DNA]</scope>
    <source>
        <strain evidence="2 3">373-A1</strain>
    </source>
</reference>
<keyword evidence="1" id="KW-0472">Membrane</keyword>
<feature type="transmembrane region" description="Helical" evidence="1">
    <location>
        <begin position="132"/>
        <end position="154"/>
    </location>
</feature>
<name>A0A174VKW8_9CLOT</name>
<proteinExistence type="predicted"/>
<keyword evidence="3" id="KW-1185">Reference proteome</keyword>
<evidence type="ECO:0000313" key="2">
    <source>
        <dbReference type="EMBL" id="OBY11496.1"/>
    </source>
</evidence>
<keyword evidence="1" id="KW-0812">Transmembrane</keyword>